<accession>A0ABD5CA40</accession>
<feature type="region of interest" description="Disordered" evidence="1">
    <location>
        <begin position="1"/>
        <end position="20"/>
    </location>
</feature>
<dbReference type="EMBL" id="JAVIZN010000002">
    <property type="protein sequence ID" value="MDR6202134.1"/>
    <property type="molecule type" value="Genomic_DNA"/>
</dbReference>
<sequence>MKSPFRTTLPGGWPEDAPPRSTLYSLPPYGCSGEDRENLGSYLSRLSSAHDMARWTLTKRIIGPAAEELFGVSSDRMARDIGRADYNIKVSSATEQAYQWAHTLNRLTLRTNLQLCTLLPLKELVSAFLLLSDKRRFCPGCYKDDVQKRRDCYDRLLWSIDAVTACPLHRLKLVSRPKLKRQPIAFGRADPPSGEVAVNINSMESAALLPASDYEVESARLIAELLDDAVVFPSAGYSASAQSAFLTHAIDTLFNGRSASFAAHLRVNKSQVHGWVKGQVRMSLPRLALAAYCCGCAIADILLGNKVMLSLRPAPQCQNRRLIAIGGSGAKRPRDDLRRELDELIRDARVTNAAEAAEALGVSSKFLRANFPSEHALLVQSGKELVKSRRKEATVTFDQVYLNEHIALCRAGVYPARRRVLERMRGKVKSLGRRKNAERAQRKAHAATGVRIVRGGEPRRLLLPVRPNCGQTEEKV</sequence>
<evidence type="ECO:0000313" key="4">
    <source>
        <dbReference type="Proteomes" id="UP001245184"/>
    </source>
</evidence>
<evidence type="ECO:0000256" key="1">
    <source>
        <dbReference type="SAM" id="MobiDB-lite"/>
    </source>
</evidence>
<reference evidence="3 4" key="1">
    <citation type="submission" date="2023-08" db="EMBL/GenBank/DDBJ databases">
        <title>Genome sequencing of plant associated microbes to promote plant fitness in Sorghum bicolor and Oryza sativa.</title>
        <authorList>
            <person name="Coleman-Derr D."/>
        </authorList>
    </citation>
    <scope>NUCLEOTIDE SEQUENCE [LARGE SCALE GENOMIC DNA]</scope>
    <source>
        <strain evidence="3 4">SLBN-33</strain>
    </source>
</reference>
<dbReference type="AlphaFoldDB" id="A0ABD5CA40"/>
<gene>
    <name evidence="3" type="ORF">QF025_000854</name>
</gene>
<feature type="domain" description="TniQ" evidence="2">
    <location>
        <begin position="34"/>
        <end position="173"/>
    </location>
</feature>
<proteinExistence type="predicted"/>
<organism evidence="3 4">
    <name type="scientific">Paraburkholderia graminis</name>
    <dbReference type="NCBI Taxonomy" id="60548"/>
    <lineage>
        <taxon>Bacteria</taxon>
        <taxon>Pseudomonadati</taxon>
        <taxon>Pseudomonadota</taxon>
        <taxon>Betaproteobacteria</taxon>
        <taxon>Burkholderiales</taxon>
        <taxon>Burkholderiaceae</taxon>
        <taxon>Paraburkholderia</taxon>
    </lineage>
</organism>
<dbReference type="InterPro" id="IPR009492">
    <property type="entry name" value="TniQ"/>
</dbReference>
<dbReference type="Proteomes" id="UP001245184">
    <property type="component" value="Unassembled WGS sequence"/>
</dbReference>
<protein>
    <recommendedName>
        <fullName evidence="2">TniQ domain-containing protein</fullName>
    </recommendedName>
</protein>
<name>A0ABD5CA40_9BURK</name>
<dbReference type="Pfam" id="PF06527">
    <property type="entry name" value="TniQ"/>
    <property type="match status" value="1"/>
</dbReference>
<dbReference type="RefSeq" id="WP_310030338.1">
    <property type="nucleotide sequence ID" value="NZ_JAVIZN010000002.1"/>
</dbReference>
<comment type="caution">
    <text evidence="3">The sequence shown here is derived from an EMBL/GenBank/DDBJ whole genome shotgun (WGS) entry which is preliminary data.</text>
</comment>
<evidence type="ECO:0000259" key="2">
    <source>
        <dbReference type="Pfam" id="PF06527"/>
    </source>
</evidence>
<evidence type="ECO:0000313" key="3">
    <source>
        <dbReference type="EMBL" id="MDR6202134.1"/>
    </source>
</evidence>